<proteinExistence type="predicted"/>
<dbReference type="EMBL" id="DRNB01000143">
    <property type="protein sequence ID" value="HHJ64017.1"/>
    <property type="molecule type" value="Genomic_DNA"/>
</dbReference>
<keyword evidence="1" id="KW-1133">Transmembrane helix</keyword>
<dbReference type="AlphaFoldDB" id="A0A7C5Q4B3"/>
<dbReference type="Proteomes" id="UP000885792">
    <property type="component" value="Unassembled WGS sequence"/>
</dbReference>
<feature type="transmembrane region" description="Helical" evidence="1">
    <location>
        <begin position="12"/>
        <end position="45"/>
    </location>
</feature>
<comment type="caution">
    <text evidence="2">The sequence shown here is derived from an EMBL/GenBank/DDBJ whole genome shotgun (WGS) entry which is preliminary data.</text>
</comment>
<keyword evidence="1" id="KW-0812">Transmembrane</keyword>
<evidence type="ECO:0000256" key="1">
    <source>
        <dbReference type="SAM" id="Phobius"/>
    </source>
</evidence>
<protein>
    <submittedName>
        <fullName evidence="2">Uncharacterized protein</fullName>
    </submittedName>
</protein>
<gene>
    <name evidence="2" type="ORF">ENJ61_03830</name>
</gene>
<accession>A0A7C5Q4B3</accession>
<sequence>MATLLLRIRFLLWLLRSALVPLAVFLILLFVALTVALSFFLLLLFKTIGSIPDNPYLYVPLLILELALALLLLYGGVVYTNRIRKRILRNWR</sequence>
<evidence type="ECO:0000313" key="2">
    <source>
        <dbReference type="EMBL" id="HHJ64017.1"/>
    </source>
</evidence>
<name>A0A7C5Q4B3_AQUAO</name>
<organism evidence="2">
    <name type="scientific">Aquifex aeolicus</name>
    <dbReference type="NCBI Taxonomy" id="63363"/>
    <lineage>
        <taxon>Bacteria</taxon>
        <taxon>Pseudomonadati</taxon>
        <taxon>Aquificota</taxon>
        <taxon>Aquificia</taxon>
        <taxon>Aquificales</taxon>
        <taxon>Aquificaceae</taxon>
        <taxon>Aquifex</taxon>
    </lineage>
</organism>
<reference evidence="2" key="1">
    <citation type="journal article" date="2020" name="mSystems">
        <title>Genome- and Community-Level Interaction Insights into Carbon Utilization and Element Cycling Functions of Hydrothermarchaeota in Hydrothermal Sediment.</title>
        <authorList>
            <person name="Zhou Z."/>
            <person name="Liu Y."/>
            <person name="Xu W."/>
            <person name="Pan J."/>
            <person name="Luo Z.H."/>
            <person name="Li M."/>
        </authorList>
    </citation>
    <scope>NUCLEOTIDE SEQUENCE [LARGE SCALE GENOMIC DNA]</scope>
    <source>
        <strain evidence="2">HyVt-501</strain>
    </source>
</reference>
<feature type="transmembrane region" description="Helical" evidence="1">
    <location>
        <begin position="57"/>
        <end position="79"/>
    </location>
</feature>
<keyword evidence="1" id="KW-0472">Membrane</keyword>